<accession>A0ABD1YJD8</accession>
<organism evidence="1 2">
    <name type="scientific">Riccia fluitans</name>
    <dbReference type="NCBI Taxonomy" id="41844"/>
    <lineage>
        <taxon>Eukaryota</taxon>
        <taxon>Viridiplantae</taxon>
        <taxon>Streptophyta</taxon>
        <taxon>Embryophyta</taxon>
        <taxon>Marchantiophyta</taxon>
        <taxon>Marchantiopsida</taxon>
        <taxon>Marchantiidae</taxon>
        <taxon>Marchantiales</taxon>
        <taxon>Ricciaceae</taxon>
        <taxon>Riccia</taxon>
    </lineage>
</organism>
<dbReference type="EMBL" id="JBHFFA010000004">
    <property type="protein sequence ID" value="KAL2630741.1"/>
    <property type="molecule type" value="Genomic_DNA"/>
</dbReference>
<gene>
    <name evidence="1" type="ORF">R1flu_015427</name>
</gene>
<proteinExistence type="predicted"/>
<sequence>MAAEVQAWTSSNFFPPPATNVVSIRSDEELGVAYRLWGLNSISAVTGPSLNARIHDHILIAAKAIVQGGIIVAVSNHRCVFLADADNKEVLDKLRGCSKGRAVGVDEDAVTIVCAPEWLSEHVDLEEIKKRFGYANLLRFSQDVMSSGTDVLGLVLPADVDSGAPAHLLHNGSIRSVWKEYQPIRDLSTYVRYFGRRSIMAVSASAVGIDALADISSLIEKLKGIVTWVLDDPFNQLTYSEATFVDFTREKPEILEGTGGVTPQCDLLSHLSRWGLKDA</sequence>
<reference evidence="1 2" key="1">
    <citation type="submission" date="2024-09" db="EMBL/GenBank/DDBJ databases">
        <title>Chromosome-scale assembly of Riccia fluitans.</title>
        <authorList>
            <person name="Paukszto L."/>
            <person name="Sawicki J."/>
            <person name="Karawczyk K."/>
            <person name="Piernik-Szablinska J."/>
            <person name="Szczecinska M."/>
            <person name="Mazdziarz M."/>
        </authorList>
    </citation>
    <scope>NUCLEOTIDE SEQUENCE [LARGE SCALE GENOMIC DNA]</scope>
    <source>
        <strain evidence="1">Rf_01</strain>
        <tissue evidence="1">Aerial parts of the thallus</tissue>
    </source>
</reference>
<comment type="caution">
    <text evidence="1">The sequence shown here is derived from an EMBL/GenBank/DDBJ whole genome shotgun (WGS) entry which is preliminary data.</text>
</comment>
<protein>
    <submittedName>
        <fullName evidence="1">Uncharacterized protein</fullName>
    </submittedName>
</protein>
<evidence type="ECO:0000313" key="2">
    <source>
        <dbReference type="Proteomes" id="UP001605036"/>
    </source>
</evidence>
<evidence type="ECO:0000313" key="1">
    <source>
        <dbReference type="EMBL" id="KAL2630741.1"/>
    </source>
</evidence>
<keyword evidence="2" id="KW-1185">Reference proteome</keyword>
<dbReference type="AlphaFoldDB" id="A0ABD1YJD8"/>
<name>A0ABD1YJD8_9MARC</name>
<dbReference type="Proteomes" id="UP001605036">
    <property type="component" value="Unassembled WGS sequence"/>
</dbReference>